<organism evidence="2 3">
    <name type="scientific">Mycena pura</name>
    <dbReference type="NCBI Taxonomy" id="153505"/>
    <lineage>
        <taxon>Eukaryota</taxon>
        <taxon>Fungi</taxon>
        <taxon>Dikarya</taxon>
        <taxon>Basidiomycota</taxon>
        <taxon>Agaricomycotina</taxon>
        <taxon>Agaricomycetes</taxon>
        <taxon>Agaricomycetidae</taxon>
        <taxon>Agaricales</taxon>
        <taxon>Marasmiineae</taxon>
        <taxon>Mycenaceae</taxon>
        <taxon>Mycena</taxon>
    </lineage>
</organism>
<name>A0AAD6Y0X3_9AGAR</name>
<feature type="domain" description="Ubiquitin-like" evidence="1">
    <location>
        <begin position="147"/>
        <end position="188"/>
    </location>
</feature>
<dbReference type="PRINTS" id="PR00348">
    <property type="entry name" value="UBIQUITIN"/>
</dbReference>
<dbReference type="InterPro" id="IPR000626">
    <property type="entry name" value="Ubiquitin-like_dom"/>
</dbReference>
<evidence type="ECO:0000313" key="2">
    <source>
        <dbReference type="EMBL" id="KAJ7193925.1"/>
    </source>
</evidence>
<proteinExistence type="predicted"/>
<dbReference type="InterPro" id="IPR029071">
    <property type="entry name" value="Ubiquitin-like_domsf"/>
</dbReference>
<dbReference type="Proteomes" id="UP001219525">
    <property type="component" value="Unassembled WGS sequence"/>
</dbReference>
<evidence type="ECO:0000259" key="1">
    <source>
        <dbReference type="PROSITE" id="PS50053"/>
    </source>
</evidence>
<dbReference type="InterPro" id="IPR050158">
    <property type="entry name" value="Ubiquitin_ubiquitin-like"/>
</dbReference>
<dbReference type="SUPFAM" id="SSF54236">
    <property type="entry name" value="Ubiquitin-like"/>
    <property type="match status" value="1"/>
</dbReference>
<comment type="caution">
    <text evidence="2">The sequence shown here is derived from an EMBL/GenBank/DDBJ whole genome shotgun (WGS) entry which is preliminary data.</text>
</comment>
<dbReference type="Gene3D" id="3.10.20.90">
    <property type="entry name" value="Phosphatidylinositol 3-kinase Catalytic Subunit, Chain A, domain 1"/>
    <property type="match status" value="1"/>
</dbReference>
<evidence type="ECO:0000313" key="3">
    <source>
        <dbReference type="Proteomes" id="UP001219525"/>
    </source>
</evidence>
<dbReference type="Pfam" id="PF00240">
    <property type="entry name" value="ubiquitin"/>
    <property type="match status" value="1"/>
</dbReference>
<sequence length="199" mass="21678">MTVREIIRAGVELQLKPALWRACALAFEVSTSTEVLALAEDVLVYLGAGKLPVHGGQQMYLSDLAQARASSKVQINHALQGVRPGGEGKCGLRGASARCLAQRSACKSCPSAWGTSAREGSRRLVRGRIWCRAKAMECIGDPGSRWRRDAQCGKEGVPLDQQRLIFAGKQLEDRRTLSDYNIQPPSDIITRNSSHFATT</sequence>
<dbReference type="InterPro" id="IPR019956">
    <property type="entry name" value="Ubiquitin_dom"/>
</dbReference>
<protein>
    <recommendedName>
        <fullName evidence="1">Ubiquitin-like domain-containing protein</fullName>
    </recommendedName>
</protein>
<dbReference type="AlphaFoldDB" id="A0AAD6Y0X3"/>
<gene>
    <name evidence="2" type="ORF">GGX14DRAFT_587324</name>
</gene>
<dbReference type="PROSITE" id="PS50053">
    <property type="entry name" value="UBIQUITIN_2"/>
    <property type="match status" value="1"/>
</dbReference>
<keyword evidence="3" id="KW-1185">Reference proteome</keyword>
<reference evidence="2" key="1">
    <citation type="submission" date="2023-03" db="EMBL/GenBank/DDBJ databases">
        <title>Massive genome expansion in bonnet fungi (Mycena s.s.) driven by repeated elements and novel gene families across ecological guilds.</title>
        <authorList>
            <consortium name="Lawrence Berkeley National Laboratory"/>
            <person name="Harder C.B."/>
            <person name="Miyauchi S."/>
            <person name="Viragh M."/>
            <person name="Kuo A."/>
            <person name="Thoen E."/>
            <person name="Andreopoulos B."/>
            <person name="Lu D."/>
            <person name="Skrede I."/>
            <person name="Drula E."/>
            <person name="Henrissat B."/>
            <person name="Morin E."/>
            <person name="Kohler A."/>
            <person name="Barry K."/>
            <person name="LaButti K."/>
            <person name="Morin E."/>
            <person name="Salamov A."/>
            <person name="Lipzen A."/>
            <person name="Mereny Z."/>
            <person name="Hegedus B."/>
            <person name="Baldrian P."/>
            <person name="Stursova M."/>
            <person name="Weitz H."/>
            <person name="Taylor A."/>
            <person name="Grigoriev I.V."/>
            <person name="Nagy L.G."/>
            <person name="Martin F."/>
            <person name="Kauserud H."/>
        </authorList>
    </citation>
    <scope>NUCLEOTIDE SEQUENCE</scope>
    <source>
        <strain evidence="2">9144</strain>
    </source>
</reference>
<accession>A0AAD6Y0X3</accession>
<dbReference type="EMBL" id="JARJCW010000103">
    <property type="protein sequence ID" value="KAJ7193925.1"/>
    <property type="molecule type" value="Genomic_DNA"/>
</dbReference>
<dbReference type="PANTHER" id="PTHR10666">
    <property type="entry name" value="UBIQUITIN"/>
    <property type="match status" value="1"/>
</dbReference>